<dbReference type="GO" id="GO:0016301">
    <property type="term" value="F:kinase activity"/>
    <property type="evidence" value="ECO:0007669"/>
    <property type="project" value="UniProtKB-KW"/>
</dbReference>
<accession>A0A9Q0YB34</accession>
<evidence type="ECO:0000313" key="2">
    <source>
        <dbReference type="Proteomes" id="UP001152320"/>
    </source>
</evidence>
<sequence length="67" mass="7696">MAAITSQGFQVAALQMFHMEKANAEEFFEVYKGVVAEYIVSQLFKFVIFCMLKCLQFVKIKILVVLL</sequence>
<reference evidence="1" key="1">
    <citation type="submission" date="2021-10" db="EMBL/GenBank/DDBJ databases">
        <title>Tropical sea cucumber genome reveals ecological adaptation and Cuvierian tubules defense mechanism.</title>
        <authorList>
            <person name="Chen T."/>
        </authorList>
    </citation>
    <scope>NUCLEOTIDE SEQUENCE</scope>
    <source>
        <strain evidence="1">Nanhai2018</strain>
        <tissue evidence="1">Muscle</tissue>
    </source>
</reference>
<keyword evidence="1" id="KW-0808">Transferase</keyword>
<dbReference type="EMBL" id="JAIZAY010000723">
    <property type="protein sequence ID" value="KAJ8018015.1"/>
    <property type="molecule type" value="Genomic_DNA"/>
</dbReference>
<organism evidence="1 2">
    <name type="scientific">Holothuria leucospilota</name>
    <name type="common">Black long sea cucumber</name>
    <name type="synonym">Mertensiothuria leucospilota</name>
    <dbReference type="NCBI Taxonomy" id="206669"/>
    <lineage>
        <taxon>Eukaryota</taxon>
        <taxon>Metazoa</taxon>
        <taxon>Echinodermata</taxon>
        <taxon>Eleutherozoa</taxon>
        <taxon>Echinozoa</taxon>
        <taxon>Holothuroidea</taxon>
        <taxon>Aspidochirotacea</taxon>
        <taxon>Aspidochirotida</taxon>
        <taxon>Holothuriidae</taxon>
        <taxon>Holothuria</taxon>
    </lineage>
</organism>
<dbReference type="SUPFAM" id="SSF54919">
    <property type="entry name" value="Nucleoside diphosphate kinase, NDK"/>
    <property type="match status" value="1"/>
</dbReference>
<comment type="caution">
    <text evidence="1">The sequence shown here is derived from an EMBL/GenBank/DDBJ whole genome shotgun (WGS) entry which is preliminary data.</text>
</comment>
<dbReference type="Proteomes" id="UP001152320">
    <property type="component" value="Unassembled WGS sequence"/>
</dbReference>
<gene>
    <name evidence="1" type="ORF">HOLleu_44228</name>
</gene>
<protein>
    <submittedName>
        <fullName evidence="1">Nucleoside diphosphate kinase 7</fullName>
    </submittedName>
</protein>
<proteinExistence type="predicted"/>
<dbReference type="OrthoDB" id="270127at2759"/>
<evidence type="ECO:0000313" key="1">
    <source>
        <dbReference type="EMBL" id="KAJ8018015.1"/>
    </source>
</evidence>
<dbReference type="AlphaFoldDB" id="A0A9Q0YB34"/>
<keyword evidence="1" id="KW-0418">Kinase</keyword>
<keyword evidence="2" id="KW-1185">Reference proteome</keyword>
<name>A0A9Q0YB34_HOLLE</name>
<dbReference type="InterPro" id="IPR036850">
    <property type="entry name" value="NDK-like_dom_sf"/>
</dbReference>